<evidence type="ECO:0000313" key="2">
    <source>
        <dbReference type="Proteomes" id="UP001165542"/>
    </source>
</evidence>
<proteinExistence type="predicted"/>
<dbReference type="Proteomes" id="UP001165542">
    <property type="component" value="Unassembled WGS sequence"/>
</dbReference>
<accession>A0ABT2EHY6</accession>
<protein>
    <submittedName>
        <fullName evidence="1">Uncharacterized protein</fullName>
    </submittedName>
</protein>
<comment type="caution">
    <text evidence="1">The sequence shown here is derived from an EMBL/GenBank/DDBJ whole genome shotgun (WGS) entry which is preliminary data.</text>
</comment>
<name>A0ABT2EHY6_9GAMM</name>
<dbReference type="EMBL" id="JAJISC010000011">
    <property type="protein sequence ID" value="MCS2611201.1"/>
    <property type="molecule type" value="Genomic_DNA"/>
</dbReference>
<dbReference type="RefSeq" id="WP_259037699.1">
    <property type="nucleotide sequence ID" value="NZ_JAJISC010000011.1"/>
</dbReference>
<keyword evidence="2" id="KW-1185">Reference proteome</keyword>
<gene>
    <name evidence="1" type="ORF">LLY24_17960</name>
</gene>
<organism evidence="1 2">
    <name type="scientific">Halomonas dongshanensis</name>
    <dbReference type="NCBI Taxonomy" id="2890835"/>
    <lineage>
        <taxon>Bacteria</taxon>
        <taxon>Pseudomonadati</taxon>
        <taxon>Pseudomonadota</taxon>
        <taxon>Gammaproteobacteria</taxon>
        <taxon>Oceanospirillales</taxon>
        <taxon>Halomonadaceae</taxon>
        <taxon>Halomonas</taxon>
    </lineage>
</organism>
<sequence>MITKEARQMLSLTAPTVMRVLRALSGLCDASRSDTLPSVGTPERAALSQRVQQLFGLSDTSLMPDTALMLQEWATTISDAAEVVELKLFDLVANGAFSQQLQRQYRHEADALRQEARALAALMGDIQGERSQERTLVSWLAYQTVPGFMLGALLPQVAGWRNRNLFDHANALWELKAGDVLVTHKEGWRALAQRLPSLPVDITAVVTEPLDRDTYRTLIAKGVAQVIELYITPETGVLAYRRSPKAPFELLAHWHPTESENYLLQLVDGRPREVHLAEPLHWVGGRHFVFSAPVAPAPEPARVA</sequence>
<reference evidence="1" key="1">
    <citation type="submission" date="2021-11" db="EMBL/GenBank/DDBJ databases">
        <title>Halomonas sp., isolated from a coastal aquaculture zone in Dongshan Bay.</title>
        <authorList>
            <person name="Lin W."/>
        </authorList>
    </citation>
    <scope>NUCLEOTIDE SEQUENCE</scope>
    <source>
        <strain evidence="1">Yzlin-01</strain>
    </source>
</reference>
<evidence type="ECO:0000313" key="1">
    <source>
        <dbReference type="EMBL" id="MCS2611201.1"/>
    </source>
</evidence>